<proteinExistence type="inferred from homology"/>
<evidence type="ECO:0000256" key="1">
    <source>
        <dbReference type="ARBA" id="ARBA00001974"/>
    </source>
</evidence>
<gene>
    <name evidence="6" type="ORF">SKP52_20480</name>
</gene>
<evidence type="ECO:0000256" key="4">
    <source>
        <dbReference type="ARBA" id="ARBA00023002"/>
    </source>
</evidence>
<reference evidence="6 7" key="1">
    <citation type="journal article" date="2015" name="Int. J. Syst. Evol. Microbiol.">
        <title>Description of Sphingopyxis fribergensis sp. nov. - a soil bacterium with the ability to degrade styrene and phenylacetic acid.</title>
        <authorList>
            <person name="Oelschlagel M."/>
            <person name="Ruckert C."/>
            <person name="Kalinowski J."/>
            <person name="Schmidt G."/>
            <person name="Schlomann M."/>
            <person name="Tischler D."/>
        </authorList>
    </citation>
    <scope>NUCLEOTIDE SEQUENCE [LARGE SCALE GENOMIC DNA]</scope>
    <source>
        <strain evidence="6 7">Kp5.2</strain>
    </source>
</reference>
<dbReference type="InterPro" id="IPR006076">
    <property type="entry name" value="FAD-dep_OxRdtase"/>
</dbReference>
<dbReference type="NCBIfam" id="TIGR03364">
    <property type="entry name" value="HpnW_proposed"/>
    <property type="match status" value="1"/>
</dbReference>
<evidence type="ECO:0000256" key="3">
    <source>
        <dbReference type="ARBA" id="ARBA00022630"/>
    </source>
</evidence>
<keyword evidence="3" id="KW-0285">Flavoprotein</keyword>
<dbReference type="InterPro" id="IPR036188">
    <property type="entry name" value="FAD/NAD-bd_sf"/>
</dbReference>
<evidence type="ECO:0000313" key="6">
    <source>
        <dbReference type="EMBL" id="AJA10961.1"/>
    </source>
</evidence>
<dbReference type="Proteomes" id="UP000030907">
    <property type="component" value="Chromosome"/>
</dbReference>
<comment type="similarity">
    <text evidence="2">Belongs to the DadA oxidoreductase family.</text>
</comment>
<sequence length="374" mass="39790">MFAHPPPDLAIVGAGIVGLAHALAAAKKGKRVLVVDRDAQANGASIRNFGFVTVTGQQRGRVWALARRSAAIWRDIAPRAGISIEQQGLLMVAQRAEAAIVIDAFAATEMGEGCERLTAAQARRHCPELSGEITAALLSSADLRVESRSAIPLLAKWLHDAWNVRFIRGVAASRIEPGAIILSNGERIVAPRIIACPGDDWSSLFPASFAEAGITRCQLQMLRLAPPGWQLPNPVMSDLSMVRYLGYADLPESAPLRERLRSEARDELDHGIHLIVVQGADGSLVVGDSHIYAPTPEPFSSAAVDAAILRQFAAVFGGTLPVVERWTGTYASGPDHSIIHEPLPGVRLVVVTSGTGASTGFALAEDVVSSIFED</sequence>
<evidence type="ECO:0000259" key="5">
    <source>
        <dbReference type="Pfam" id="PF01266"/>
    </source>
</evidence>
<dbReference type="AlphaFoldDB" id="A0A0A7PLI0"/>
<dbReference type="RefSeq" id="WP_039578031.1">
    <property type="nucleotide sequence ID" value="NZ_CP009122.1"/>
</dbReference>
<dbReference type="OrthoDB" id="9799943at2"/>
<dbReference type="EMBL" id="CP009122">
    <property type="protein sequence ID" value="AJA10961.1"/>
    <property type="molecule type" value="Genomic_DNA"/>
</dbReference>
<dbReference type="SUPFAM" id="SSF51971">
    <property type="entry name" value="Nucleotide-binding domain"/>
    <property type="match status" value="1"/>
</dbReference>
<dbReference type="KEGG" id="sphk:SKP52_20480"/>
<dbReference type="STRING" id="1515612.SKP52_20480"/>
<evidence type="ECO:0000313" key="7">
    <source>
        <dbReference type="Proteomes" id="UP000030907"/>
    </source>
</evidence>
<organism evidence="6 7">
    <name type="scientific">Sphingopyxis fribergensis</name>
    <dbReference type="NCBI Taxonomy" id="1515612"/>
    <lineage>
        <taxon>Bacteria</taxon>
        <taxon>Pseudomonadati</taxon>
        <taxon>Pseudomonadota</taxon>
        <taxon>Alphaproteobacteria</taxon>
        <taxon>Sphingomonadales</taxon>
        <taxon>Sphingomonadaceae</taxon>
        <taxon>Sphingopyxis</taxon>
    </lineage>
</organism>
<dbReference type="PANTHER" id="PTHR13847">
    <property type="entry name" value="SARCOSINE DEHYDROGENASE-RELATED"/>
    <property type="match status" value="1"/>
</dbReference>
<keyword evidence="4" id="KW-0560">Oxidoreductase</keyword>
<name>A0A0A7PLI0_9SPHN</name>
<comment type="cofactor">
    <cofactor evidence="1">
        <name>FAD</name>
        <dbReference type="ChEBI" id="CHEBI:57692"/>
    </cofactor>
</comment>
<dbReference type="Pfam" id="PF01266">
    <property type="entry name" value="DAO"/>
    <property type="match status" value="1"/>
</dbReference>
<accession>A0A0A7PLI0</accession>
<dbReference type="GO" id="GO:0016491">
    <property type="term" value="F:oxidoreductase activity"/>
    <property type="evidence" value="ECO:0007669"/>
    <property type="project" value="UniProtKB-KW"/>
</dbReference>
<dbReference type="InterPro" id="IPR017741">
    <property type="entry name" value="FAD-dependent_OxRdtase_HpnW"/>
</dbReference>
<dbReference type="GO" id="GO:0005737">
    <property type="term" value="C:cytoplasm"/>
    <property type="evidence" value="ECO:0007669"/>
    <property type="project" value="TreeGrafter"/>
</dbReference>
<dbReference type="Gene3D" id="3.30.9.10">
    <property type="entry name" value="D-Amino Acid Oxidase, subunit A, domain 2"/>
    <property type="match status" value="1"/>
</dbReference>
<dbReference type="HOGENOM" id="CLU_060691_2_1_5"/>
<feature type="domain" description="FAD dependent oxidoreductase" evidence="5">
    <location>
        <begin position="8"/>
        <end position="367"/>
    </location>
</feature>
<dbReference type="PANTHER" id="PTHR13847:SF286">
    <property type="entry name" value="D-AMINO ACID DEHYDROGENASE"/>
    <property type="match status" value="1"/>
</dbReference>
<dbReference type="Gene3D" id="3.50.50.60">
    <property type="entry name" value="FAD/NAD(P)-binding domain"/>
    <property type="match status" value="1"/>
</dbReference>
<keyword evidence="7" id="KW-1185">Reference proteome</keyword>
<protein>
    <submittedName>
        <fullName evidence="6">FAD dependent oxidoreductase</fullName>
    </submittedName>
</protein>
<evidence type="ECO:0000256" key="2">
    <source>
        <dbReference type="ARBA" id="ARBA00009410"/>
    </source>
</evidence>